<evidence type="ECO:0008006" key="4">
    <source>
        <dbReference type="Google" id="ProtNLM"/>
    </source>
</evidence>
<protein>
    <recommendedName>
        <fullName evidence="4">Outer membrane protein beta-barrel domain-containing protein</fullName>
    </recommendedName>
</protein>
<accession>A0A150WE74</accession>
<gene>
    <name evidence="2" type="ORF">AZI86_17035</name>
</gene>
<comment type="caution">
    <text evidence="2">The sequence shown here is derived from an EMBL/GenBank/DDBJ whole genome shotgun (WGS) entry which is preliminary data.</text>
</comment>
<reference evidence="2 3" key="1">
    <citation type="submission" date="2016-03" db="EMBL/GenBank/DDBJ databases">
        <authorList>
            <person name="Ploux O."/>
        </authorList>
    </citation>
    <scope>NUCLEOTIDE SEQUENCE [LARGE SCALE GENOMIC DNA]</scope>
    <source>
        <strain evidence="2 3">R0</strain>
    </source>
</reference>
<keyword evidence="1" id="KW-0732">Signal</keyword>
<dbReference type="AlphaFoldDB" id="A0A150WE74"/>
<evidence type="ECO:0000313" key="3">
    <source>
        <dbReference type="Proteomes" id="UP000075320"/>
    </source>
</evidence>
<name>A0A150WE74_BDEBC</name>
<dbReference type="RefSeq" id="WP_061836500.1">
    <property type="nucleotide sequence ID" value="NZ_LUKE01000006.1"/>
</dbReference>
<keyword evidence="3" id="KW-1185">Reference proteome</keyword>
<proteinExistence type="predicted"/>
<evidence type="ECO:0000256" key="1">
    <source>
        <dbReference type="SAM" id="SignalP"/>
    </source>
</evidence>
<feature type="signal peptide" evidence="1">
    <location>
        <begin position="1"/>
        <end position="23"/>
    </location>
</feature>
<sequence>MPLFKCVLLFAVFCIGSFGHAQAVRSAPKIRFGTSVGVGYIQWNEKMVLNQGSVSETGFAAYSGPAINTDINWNGSWWMLGTHLAAAAGKAASGGTRNLEFTDGTNRSWYGFVINPYALYRIKSRFLLGGGYISRLTWVDWEPSDQTLKIEAQSGIQGAPSLQLRYRISSKLEFVNSFGFFGPTETQWILSANWNL</sequence>
<dbReference type="Proteomes" id="UP000075320">
    <property type="component" value="Unassembled WGS sequence"/>
</dbReference>
<dbReference type="EMBL" id="LUKE01000006">
    <property type="protein sequence ID" value="KYG61418.1"/>
    <property type="molecule type" value="Genomic_DNA"/>
</dbReference>
<organism evidence="2 3">
    <name type="scientific">Bdellovibrio bacteriovorus</name>
    <dbReference type="NCBI Taxonomy" id="959"/>
    <lineage>
        <taxon>Bacteria</taxon>
        <taxon>Pseudomonadati</taxon>
        <taxon>Bdellovibrionota</taxon>
        <taxon>Bdellovibrionia</taxon>
        <taxon>Bdellovibrionales</taxon>
        <taxon>Pseudobdellovibrionaceae</taxon>
        <taxon>Bdellovibrio</taxon>
    </lineage>
</organism>
<feature type="chain" id="PRO_5007572382" description="Outer membrane protein beta-barrel domain-containing protein" evidence="1">
    <location>
        <begin position="24"/>
        <end position="196"/>
    </location>
</feature>
<evidence type="ECO:0000313" key="2">
    <source>
        <dbReference type="EMBL" id="KYG61418.1"/>
    </source>
</evidence>